<evidence type="ECO:0000313" key="3">
    <source>
        <dbReference type="Proteomes" id="UP000478052"/>
    </source>
</evidence>
<keyword evidence="2" id="KW-0695">RNA-directed DNA polymerase</keyword>
<keyword evidence="2" id="KW-0808">Transferase</keyword>
<dbReference type="Gene3D" id="3.10.10.10">
    <property type="entry name" value="HIV Type 1 Reverse Transcriptase, subunit A, domain 1"/>
    <property type="match status" value="1"/>
</dbReference>
<evidence type="ECO:0000313" key="2">
    <source>
        <dbReference type="EMBL" id="KAF0709226.1"/>
    </source>
</evidence>
<dbReference type="InterPro" id="IPR043128">
    <property type="entry name" value="Rev_trsase/Diguanyl_cyclase"/>
</dbReference>
<dbReference type="Pfam" id="PF03372">
    <property type="entry name" value="Exo_endo_phos"/>
    <property type="match status" value="1"/>
</dbReference>
<keyword evidence="3" id="KW-1185">Reference proteome</keyword>
<dbReference type="Gene3D" id="3.60.10.10">
    <property type="entry name" value="Endonuclease/exonuclease/phosphatase"/>
    <property type="match status" value="1"/>
</dbReference>
<dbReference type="Pfam" id="PF00078">
    <property type="entry name" value="RVT_1"/>
    <property type="match status" value="1"/>
</dbReference>
<dbReference type="OrthoDB" id="6622538at2759"/>
<dbReference type="EMBL" id="VUJU01011965">
    <property type="protein sequence ID" value="KAF0709226.1"/>
    <property type="molecule type" value="Genomic_DNA"/>
</dbReference>
<accession>A0A6G0VWE7</accession>
<dbReference type="PROSITE" id="PS50878">
    <property type="entry name" value="RT_POL"/>
    <property type="match status" value="1"/>
</dbReference>
<protein>
    <submittedName>
        <fullName evidence="2">Reverse transcriptase domain-containing protein</fullName>
    </submittedName>
</protein>
<keyword evidence="2" id="KW-0548">Nucleotidyltransferase</keyword>
<name>A0A6G0VWE7_APHCR</name>
<dbReference type="InterPro" id="IPR036691">
    <property type="entry name" value="Endo/exonu/phosph_ase_sf"/>
</dbReference>
<dbReference type="CDD" id="cd09076">
    <property type="entry name" value="L1-EN"/>
    <property type="match status" value="1"/>
</dbReference>
<dbReference type="SUPFAM" id="SSF56672">
    <property type="entry name" value="DNA/RNA polymerases"/>
    <property type="match status" value="1"/>
</dbReference>
<dbReference type="InterPro" id="IPR043502">
    <property type="entry name" value="DNA/RNA_pol_sf"/>
</dbReference>
<dbReference type="AlphaFoldDB" id="A0A6G0VWE7"/>
<dbReference type="Proteomes" id="UP000478052">
    <property type="component" value="Unassembled WGS sequence"/>
</dbReference>
<gene>
    <name evidence="2" type="ORF">FWK35_00033324</name>
</gene>
<reference evidence="2 3" key="1">
    <citation type="submission" date="2019-08" db="EMBL/GenBank/DDBJ databases">
        <title>Whole genome of Aphis craccivora.</title>
        <authorList>
            <person name="Voronova N.V."/>
            <person name="Shulinski R.S."/>
            <person name="Bandarenka Y.V."/>
            <person name="Zhorov D.G."/>
            <person name="Warner D."/>
        </authorList>
    </citation>
    <scope>NUCLEOTIDE SEQUENCE [LARGE SCALE GENOMIC DNA]</scope>
    <source>
        <strain evidence="2">180601</strain>
        <tissue evidence="2">Whole Body</tissue>
    </source>
</reference>
<dbReference type="PANTHER" id="PTHR47027">
    <property type="entry name" value="REVERSE TRANSCRIPTASE DOMAIN-CONTAINING PROTEIN"/>
    <property type="match status" value="1"/>
</dbReference>
<dbReference type="SUPFAM" id="SSF56219">
    <property type="entry name" value="DNase I-like"/>
    <property type="match status" value="1"/>
</dbReference>
<organism evidence="2 3">
    <name type="scientific">Aphis craccivora</name>
    <name type="common">Cowpea aphid</name>
    <dbReference type="NCBI Taxonomy" id="307492"/>
    <lineage>
        <taxon>Eukaryota</taxon>
        <taxon>Metazoa</taxon>
        <taxon>Ecdysozoa</taxon>
        <taxon>Arthropoda</taxon>
        <taxon>Hexapoda</taxon>
        <taxon>Insecta</taxon>
        <taxon>Pterygota</taxon>
        <taxon>Neoptera</taxon>
        <taxon>Paraneoptera</taxon>
        <taxon>Hemiptera</taxon>
        <taxon>Sternorrhyncha</taxon>
        <taxon>Aphidomorpha</taxon>
        <taxon>Aphidoidea</taxon>
        <taxon>Aphididae</taxon>
        <taxon>Aphidini</taxon>
        <taxon>Aphis</taxon>
        <taxon>Aphis</taxon>
    </lineage>
</organism>
<comment type="caution">
    <text evidence="2">The sequence shown here is derived from an EMBL/GenBank/DDBJ whole genome shotgun (WGS) entry which is preliminary data.</text>
</comment>
<evidence type="ECO:0000259" key="1">
    <source>
        <dbReference type="PROSITE" id="PS50878"/>
    </source>
</evidence>
<dbReference type="InterPro" id="IPR005135">
    <property type="entry name" value="Endo/exonuclease/phosphatase"/>
</dbReference>
<sequence length="715" mass="83464">MGQHPITLKNFYVKKLLNKPRTLIKDNRNENGNRKTIRILRIGTWNIRTLFKPGALKIIIDEITKYNLQIVALQEIRWPDKGSIKHKETTIFYSGCGDERHEFGVGFVINDRLLHNVNKFEAINKRICFIRLKISGQNIIIINCHSPTEDKDAETKDAFYEKMERTYDSLPRRAIKIIIGDMNAKIGRENVFRPTIGKESLHIVSNDNGTRFISFAMSRDIIITSTYFQRKDIYKQTWVSPDATTKNQIDHVTIDKLHCSWFKNIRSYRGADGDTDHYLVVATLTEKLSVSWKKNKGRNKKVTNTIDIDRLKDPIEVTQYRTRVAEELRNINERVENTAADSHETKWTTIKKVINFATKNLKTESRSSKKNSWFNNECMEAVKKRNEARLNMIQNSSIENQTKYKHYKEIVNKTTRREKRLAEKKALEKLEEERINPRKFFKHCKYFKQGEIVRRFSEHFDTLLNASETNKGTRTRHKELIFQTAESECREPDLEKIEDIIKNLKNHKAPGEDNIKSELFKMARKDIMKEMQSLISRIICPIFKKGDIGIVSNYRGISLLDSAYKVLSMALLRRSSYSVRSFRQAYNSIDRNQLWIALRNFRIPKKIVKLVEICNQQTFCKVRFMGETSDYFECKTGLKQGDALSPVLFNLALEKVIRDIQQEQEIELIEVNTLLAYADDIVILGISQKEIEEKAKRLFTASHNMGLVVNEAKTK</sequence>
<proteinExistence type="predicted"/>
<feature type="domain" description="Reverse transcriptase" evidence="1">
    <location>
        <begin position="509"/>
        <end position="715"/>
    </location>
</feature>
<dbReference type="GO" id="GO:0003964">
    <property type="term" value="F:RNA-directed DNA polymerase activity"/>
    <property type="evidence" value="ECO:0007669"/>
    <property type="project" value="UniProtKB-KW"/>
</dbReference>
<dbReference type="InterPro" id="IPR000477">
    <property type="entry name" value="RT_dom"/>
</dbReference>
<dbReference type="PANTHER" id="PTHR47027:SF20">
    <property type="entry name" value="REVERSE TRANSCRIPTASE-LIKE PROTEIN WITH RNA-DIRECTED DNA POLYMERASE DOMAIN"/>
    <property type="match status" value="1"/>
</dbReference>
<dbReference type="Gene3D" id="3.30.70.270">
    <property type="match status" value="1"/>
</dbReference>